<reference evidence="1" key="1">
    <citation type="submission" date="2023-03" db="EMBL/GenBank/DDBJ databases">
        <title>Massive genome expansion in bonnet fungi (Mycena s.s.) driven by repeated elements and novel gene families across ecological guilds.</title>
        <authorList>
            <consortium name="Lawrence Berkeley National Laboratory"/>
            <person name="Harder C.B."/>
            <person name="Miyauchi S."/>
            <person name="Viragh M."/>
            <person name="Kuo A."/>
            <person name="Thoen E."/>
            <person name="Andreopoulos B."/>
            <person name="Lu D."/>
            <person name="Skrede I."/>
            <person name="Drula E."/>
            <person name="Henrissat B."/>
            <person name="Morin E."/>
            <person name="Kohler A."/>
            <person name="Barry K."/>
            <person name="LaButti K."/>
            <person name="Morin E."/>
            <person name="Salamov A."/>
            <person name="Lipzen A."/>
            <person name="Mereny Z."/>
            <person name="Hegedus B."/>
            <person name="Baldrian P."/>
            <person name="Stursova M."/>
            <person name="Weitz H."/>
            <person name="Taylor A."/>
            <person name="Grigoriev I.V."/>
            <person name="Nagy L.G."/>
            <person name="Martin F."/>
            <person name="Kauserud H."/>
        </authorList>
    </citation>
    <scope>NUCLEOTIDE SEQUENCE</scope>
    <source>
        <strain evidence="1">9144</strain>
    </source>
</reference>
<sequence length="204" mass="23070">MFALSTHGSTKPSLSSKLSERALTLTAWKQKPNFPRPGPNQLTTRRHHLFKRLPCTIVRMKRAFEGRLAPRSRLKGWKLPLCLNLCIVHRSHAFILVLDANVLFRKDFVLHGSFSENECGDIFQTARRTLPLQALLGGFRDVVRSSNRKGKRTPKNLQESLTFTPIRGTEHHATSTAPARAAGCIRHPYPLHSPFKACLYKPSI</sequence>
<organism evidence="1 2">
    <name type="scientific">Mycena pura</name>
    <dbReference type="NCBI Taxonomy" id="153505"/>
    <lineage>
        <taxon>Eukaryota</taxon>
        <taxon>Fungi</taxon>
        <taxon>Dikarya</taxon>
        <taxon>Basidiomycota</taxon>
        <taxon>Agaricomycotina</taxon>
        <taxon>Agaricomycetes</taxon>
        <taxon>Agaricomycetidae</taxon>
        <taxon>Agaricales</taxon>
        <taxon>Marasmiineae</taxon>
        <taxon>Mycenaceae</taxon>
        <taxon>Mycena</taxon>
    </lineage>
</organism>
<dbReference type="EMBL" id="JARJCW010000082">
    <property type="protein sequence ID" value="KAJ7196690.1"/>
    <property type="molecule type" value="Genomic_DNA"/>
</dbReference>
<proteinExistence type="predicted"/>
<keyword evidence="2" id="KW-1185">Reference proteome</keyword>
<protein>
    <submittedName>
        <fullName evidence="1">Uncharacterized protein</fullName>
    </submittedName>
</protein>
<evidence type="ECO:0000313" key="2">
    <source>
        <dbReference type="Proteomes" id="UP001219525"/>
    </source>
</evidence>
<name>A0AAD6UWG4_9AGAR</name>
<dbReference type="Proteomes" id="UP001219525">
    <property type="component" value="Unassembled WGS sequence"/>
</dbReference>
<accession>A0AAD6UWG4</accession>
<comment type="caution">
    <text evidence="1">The sequence shown here is derived from an EMBL/GenBank/DDBJ whole genome shotgun (WGS) entry which is preliminary data.</text>
</comment>
<evidence type="ECO:0000313" key="1">
    <source>
        <dbReference type="EMBL" id="KAJ7196690.1"/>
    </source>
</evidence>
<gene>
    <name evidence="1" type="ORF">GGX14DRAFT_403154</name>
</gene>
<dbReference type="AlphaFoldDB" id="A0AAD6UWG4"/>